<dbReference type="PROSITE" id="PS51296">
    <property type="entry name" value="RIESKE"/>
    <property type="match status" value="1"/>
</dbReference>
<evidence type="ECO:0000256" key="3">
    <source>
        <dbReference type="ARBA" id="ARBA00023004"/>
    </source>
</evidence>
<comment type="cofactor">
    <cofactor evidence="5">
        <name>[2Fe-2S] cluster</name>
        <dbReference type="ChEBI" id="CHEBI:190135"/>
    </cofactor>
</comment>
<keyword evidence="4" id="KW-0411">Iron-sulfur</keyword>
<dbReference type="Proteomes" id="UP001345963">
    <property type="component" value="Unassembled WGS sequence"/>
</dbReference>
<evidence type="ECO:0000256" key="1">
    <source>
        <dbReference type="ARBA" id="ARBA00022714"/>
    </source>
</evidence>
<proteinExistence type="predicted"/>
<dbReference type="Pfam" id="PF00355">
    <property type="entry name" value="Rieske"/>
    <property type="match status" value="1"/>
</dbReference>
<name>A0ABU7AQV3_9TELE</name>
<evidence type="ECO:0000256" key="4">
    <source>
        <dbReference type="ARBA" id="ARBA00023014"/>
    </source>
</evidence>
<evidence type="ECO:0000259" key="6">
    <source>
        <dbReference type="PROSITE" id="PS51296"/>
    </source>
</evidence>
<dbReference type="PANTHER" id="PTHR21496:SF0">
    <property type="entry name" value="RIESKE DOMAIN-CONTAINING PROTEIN"/>
    <property type="match status" value="1"/>
</dbReference>
<dbReference type="PANTHER" id="PTHR21496">
    <property type="entry name" value="FERREDOXIN-RELATED"/>
    <property type="match status" value="1"/>
</dbReference>
<keyword evidence="1" id="KW-0001">2Fe-2S</keyword>
<sequence length="103" mass="11370">MNTYQGVRQSGEQDEVTGLVCQESDLHDGQMKEVTVEDQKVLLVRTNGQYSAVGSRCSHYNAPLIKGTLVGESVRCPFHGACFNVRTGDIEEYPGLDCLPTYK</sequence>
<feature type="domain" description="Rieske" evidence="6">
    <location>
        <begin position="18"/>
        <end position="103"/>
    </location>
</feature>
<dbReference type="SUPFAM" id="SSF50022">
    <property type="entry name" value="ISP domain"/>
    <property type="match status" value="1"/>
</dbReference>
<organism evidence="7 8">
    <name type="scientific">Ataeniobius toweri</name>
    <dbReference type="NCBI Taxonomy" id="208326"/>
    <lineage>
        <taxon>Eukaryota</taxon>
        <taxon>Metazoa</taxon>
        <taxon>Chordata</taxon>
        <taxon>Craniata</taxon>
        <taxon>Vertebrata</taxon>
        <taxon>Euteleostomi</taxon>
        <taxon>Actinopterygii</taxon>
        <taxon>Neopterygii</taxon>
        <taxon>Teleostei</taxon>
        <taxon>Neoteleostei</taxon>
        <taxon>Acanthomorphata</taxon>
        <taxon>Ovalentaria</taxon>
        <taxon>Atherinomorphae</taxon>
        <taxon>Cyprinodontiformes</taxon>
        <taxon>Goodeidae</taxon>
        <taxon>Ataeniobius</taxon>
    </lineage>
</organism>
<dbReference type="CDD" id="cd03478">
    <property type="entry name" value="Rieske_AIFL_N"/>
    <property type="match status" value="1"/>
</dbReference>
<dbReference type="InterPro" id="IPR017941">
    <property type="entry name" value="Rieske_2Fe-2S"/>
</dbReference>
<protein>
    <recommendedName>
        <fullName evidence="6">Rieske domain-containing protein</fullName>
    </recommendedName>
</protein>
<keyword evidence="3" id="KW-0408">Iron</keyword>
<evidence type="ECO:0000256" key="2">
    <source>
        <dbReference type="ARBA" id="ARBA00022723"/>
    </source>
</evidence>
<reference evidence="7 8" key="1">
    <citation type="submission" date="2021-07" db="EMBL/GenBank/DDBJ databases">
        <authorList>
            <person name="Palmer J.M."/>
        </authorList>
    </citation>
    <scope>NUCLEOTIDE SEQUENCE [LARGE SCALE GENOMIC DNA]</scope>
    <source>
        <strain evidence="7 8">AT_MEX2019</strain>
        <tissue evidence="7">Muscle</tissue>
    </source>
</reference>
<dbReference type="InterPro" id="IPR036922">
    <property type="entry name" value="Rieske_2Fe-2S_sf"/>
</dbReference>
<evidence type="ECO:0000256" key="5">
    <source>
        <dbReference type="ARBA" id="ARBA00034078"/>
    </source>
</evidence>
<evidence type="ECO:0000313" key="8">
    <source>
        <dbReference type="Proteomes" id="UP001345963"/>
    </source>
</evidence>
<evidence type="ECO:0000313" key="7">
    <source>
        <dbReference type="EMBL" id="MED6239784.1"/>
    </source>
</evidence>
<comment type="caution">
    <text evidence="7">The sequence shown here is derived from an EMBL/GenBank/DDBJ whole genome shotgun (WGS) entry which is preliminary data.</text>
</comment>
<feature type="non-terminal residue" evidence="7">
    <location>
        <position position="103"/>
    </location>
</feature>
<dbReference type="Gene3D" id="2.102.10.10">
    <property type="entry name" value="Rieske [2Fe-2S] iron-sulphur domain"/>
    <property type="match status" value="1"/>
</dbReference>
<dbReference type="EMBL" id="JAHUTI010022099">
    <property type="protein sequence ID" value="MED6239784.1"/>
    <property type="molecule type" value="Genomic_DNA"/>
</dbReference>
<gene>
    <name evidence="7" type="ORF">ATANTOWER_011111</name>
</gene>
<keyword evidence="2" id="KW-0479">Metal-binding</keyword>
<keyword evidence="8" id="KW-1185">Reference proteome</keyword>
<accession>A0ABU7AQV3</accession>